<accession>A0A1M6N0D5</accession>
<dbReference type="EMBL" id="FRAJ01000005">
    <property type="protein sequence ID" value="SHJ89056.1"/>
    <property type="molecule type" value="Genomic_DNA"/>
</dbReference>
<dbReference type="PROSITE" id="PS50943">
    <property type="entry name" value="HTH_CROC1"/>
    <property type="match status" value="1"/>
</dbReference>
<dbReference type="PANTHER" id="PTHR46558:SF11">
    <property type="entry name" value="HTH-TYPE TRANSCRIPTIONAL REGULATOR XRE"/>
    <property type="match status" value="1"/>
</dbReference>
<protein>
    <submittedName>
        <fullName evidence="3">Helix-turn-helix</fullName>
    </submittedName>
</protein>
<dbReference type="RefSeq" id="WP_072966023.1">
    <property type="nucleotide sequence ID" value="NZ_FRAJ01000005.1"/>
</dbReference>
<feature type="domain" description="HTH cro/C1-type" evidence="2">
    <location>
        <begin position="7"/>
        <end position="61"/>
    </location>
</feature>
<reference evidence="3 4" key="1">
    <citation type="submission" date="2016-11" db="EMBL/GenBank/DDBJ databases">
        <authorList>
            <person name="Jaros S."/>
            <person name="Januszkiewicz K."/>
            <person name="Wedrychowicz H."/>
        </authorList>
    </citation>
    <scope>NUCLEOTIDE SEQUENCE [LARGE SCALE GENOMIC DNA]</scope>
    <source>
        <strain evidence="3 4">DSM 14501</strain>
    </source>
</reference>
<dbReference type="AlphaFoldDB" id="A0A1M6N0D5"/>
<sequence length="139" mass="16213">MTLGKRLKELRLENKKTAEEVAKILSIGRSTLSNYENDIRKPDYDTLKKFASLYNVSLDYLLGRTNNRKGILKVEGNLDKNNIKYKTYNEIIKKLEQKLIEEKIIKPNSPIPNDVFEKILRFGQEAAIEILKTRKKQDD</sequence>
<keyword evidence="1" id="KW-0238">DNA-binding</keyword>
<dbReference type="Proteomes" id="UP000184082">
    <property type="component" value="Unassembled WGS sequence"/>
</dbReference>
<evidence type="ECO:0000256" key="1">
    <source>
        <dbReference type="ARBA" id="ARBA00023125"/>
    </source>
</evidence>
<evidence type="ECO:0000313" key="4">
    <source>
        <dbReference type="Proteomes" id="UP000184082"/>
    </source>
</evidence>
<dbReference type="PANTHER" id="PTHR46558">
    <property type="entry name" value="TRACRIPTIONAL REGULATORY PROTEIN-RELATED-RELATED"/>
    <property type="match status" value="1"/>
</dbReference>
<dbReference type="Gene3D" id="1.10.260.40">
    <property type="entry name" value="lambda repressor-like DNA-binding domains"/>
    <property type="match status" value="1"/>
</dbReference>
<evidence type="ECO:0000313" key="3">
    <source>
        <dbReference type="EMBL" id="SHJ89056.1"/>
    </source>
</evidence>
<gene>
    <name evidence="3" type="ORF">SAMN02745883_00732</name>
</gene>
<dbReference type="CDD" id="cd00093">
    <property type="entry name" value="HTH_XRE"/>
    <property type="match status" value="1"/>
</dbReference>
<dbReference type="InterPro" id="IPR010982">
    <property type="entry name" value="Lambda_DNA-bd_dom_sf"/>
</dbReference>
<proteinExistence type="predicted"/>
<dbReference type="InterPro" id="IPR001387">
    <property type="entry name" value="Cro/C1-type_HTH"/>
</dbReference>
<dbReference type="STRING" id="1121266.SAMN02745883_00732"/>
<keyword evidence="4" id="KW-1185">Reference proteome</keyword>
<organism evidence="3 4">
    <name type="scientific">Caminicella sporogenes DSM 14501</name>
    <dbReference type="NCBI Taxonomy" id="1121266"/>
    <lineage>
        <taxon>Bacteria</taxon>
        <taxon>Bacillati</taxon>
        <taxon>Bacillota</taxon>
        <taxon>Clostridia</taxon>
        <taxon>Peptostreptococcales</taxon>
        <taxon>Caminicellaceae</taxon>
        <taxon>Caminicella</taxon>
    </lineage>
</organism>
<evidence type="ECO:0000259" key="2">
    <source>
        <dbReference type="PROSITE" id="PS50943"/>
    </source>
</evidence>
<dbReference type="GO" id="GO:0003677">
    <property type="term" value="F:DNA binding"/>
    <property type="evidence" value="ECO:0007669"/>
    <property type="project" value="UniProtKB-KW"/>
</dbReference>
<dbReference type="SMART" id="SM00530">
    <property type="entry name" value="HTH_XRE"/>
    <property type="match status" value="1"/>
</dbReference>
<dbReference type="SUPFAM" id="SSF47413">
    <property type="entry name" value="lambda repressor-like DNA-binding domains"/>
    <property type="match status" value="1"/>
</dbReference>
<name>A0A1M6N0D5_9FIRM</name>
<dbReference type="Pfam" id="PF01381">
    <property type="entry name" value="HTH_3"/>
    <property type="match status" value="1"/>
</dbReference>